<reference evidence="4" key="1">
    <citation type="journal article" date="2021" name="Genome Biol. Evol.">
        <title>The assembled and annotated genome of the fairy-ring fungus Marasmius oreades.</title>
        <authorList>
            <person name="Hiltunen M."/>
            <person name="Ament-Velasquez S.L."/>
            <person name="Johannesson H."/>
        </authorList>
    </citation>
    <scope>NUCLEOTIDE SEQUENCE</scope>
    <source>
        <strain evidence="4">03SP1</strain>
    </source>
</reference>
<dbReference type="GO" id="GO:0003723">
    <property type="term" value="F:RNA binding"/>
    <property type="evidence" value="ECO:0007669"/>
    <property type="project" value="InterPro"/>
</dbReference>
<dbReference type="GeneID" id="66071165"/>
<evidence type="ECO:0000256" key="2">
    <source>
        <dbReference type="ARBA" id="ARBA00022801"/>
    </source>
</evidence>
<evidence type="ECO:0000313" key="4">
    <source>
        <dbReference type="EMBL" id="KAG7086130.1"/>
    </source>
</evidence>
<accession>A0A9P7RMD7</accession>
<comment type="caution">
    <text evidence="4">The sequence shown here is derived from an EMBL/GenBank/DDBJ whole genome shotgun (WGS) entry which is preliminary data.</text>
</comment>
<organism evidence="4 5">
    <name type="scientific">Marasmius oreades</name>
    <name type="common">fairy-ring Marasmius</name>
    <dbReference type="NCBI Taxonomy" id="181124"/>
    <lineage>
        <taxon>Eukaryota</taxon>
        <taxon>Fungi</taxon>
        <taxon>Dikarya</taxon>
        <taxon>Basidiomycota</taxon>
        <taxon>Agaricomycotina</taxon>
        <taxon>Agaricomycetes</taxon>
        <taxon>Agaricomycetidae</taxon>
        <taxon>Agaricales</taxon>
        <taxon>Marasmiineae</taxon>
        <taxon>Marasmiaceae</taxon>
        <taxon>Marasmius</taxon>
    </lineage>
</organism>
<dbReference type="RefSeq" id="XP_043002601.1">
    <property type="nucleotide sequence ID" value="XM_043159003.1"/>
</dbReference>
<dbReference type="Gene3D" id="3.10.450.30">
    <property type="entry name" value="Microbial ribonucleases"/>
    <property type="match status" value="1"/>
</dbReference>
<keyword evidence="3" id="KW-0732">Signal</keyword>
<proteinExistence type="predicted"/>
<feature type="chain" id="PRO_5040373362" evidence="3">
    <location>
        <begin position="22"/>
        <end position="159"/>
    </location>
</feature>
<dbReference type="SUPFAM" id="SSF53933">
    <property type="entry name" value="Microbial ribonucleases"/>
    <property type="match status" value="1"/>
</dbReference>
<name>A0A9P7RMD7_9AGAR</name>
<dbReference type="AlphaFoldDB" id="A0A9P7RMD7"/>
<dbReference type="InterPro" id="IPR016191">
    <property type="entry name" value="Ribonuclease/ribotoxin"/>
</dbReference>
<evidence type="ECO:0000256" key="3">
    <source>
        <dbReference type="SAM" id="SignalP"/>
    </source>
</evidence>
<gene>
    <name evidence="4" type="ORF">E1B28_002089</name>
</gene>
<dbReference type="GO" id="GO:0016787">
    <property type="term" value="F:hydrolase activity"/>
    <property type="evidence" value="ECO:0007669"/>
    <property type="project" value="UniProtKB-KW"/>
</dbReference>
<keyword evidence="1" id="KW-0540">Nuclease</keyword>
<evidence type="ECO:0000256" key="1">
    <source>
        <dbReference type="ARBA" id="ARBA00022722"/>
    </source>
</evidence>
<dbReference type="GO" id="GO:0004540">
    <property type="term" value="F:RNA nuclease activity"/>
    <property type="evidence" value="ECO:0007669"/>
    <property type="project" value="InterPro"/>
</dbReference>
<evidence type="ECO:0000313" key="5">
    <source>
        <dbReference type="Proteomes" id="UP001049176"/>
    </source>
</evidence>
<protein>
    <submittedName>
        <fullName evidence="4">Uncharacterized protein</fullName>
    </submittedName>
</protein>
<feature type="signal peptide" evidence="3">
    <location>
        <begin position="1"/>
        <end position="21"/>
    </location>
</feature>
<sequence>MKLTIPSLILISLSFSYLSLAQNCQCGDNTYTEDDIVAAEKQAIKLGEAGKMLGDYPKKLSGREVNALSPPSIQVRSEKASKLMTFVALQDLKLRDVCGKGHPLYSFPLRANGVYDGTGKTGDRIVLSGLEKDDSYCGCIMNEPYGYGEDYRQCKYVVG</sequence>
<keyword evidence="5" id="KW-1185">Reference proteome</keyword>
<keyword evidence="2" id="KW-0378">Hydrolase</keyword>
<dbReference type="InterPro" id="IPR000026">
    <property type="entry name" value="N1-like"/>
</dbReference>
<dbReference type="Proteomes" id="UP001049176">
    <property type="component" value="Chromosome 10"/>
</dbReference>
<dbReference type="KEGG" id="more:E1B28_002089"/>
<dbReference type="OrthoDB" id="10488680at2759"/>
<dbReference type="Pfam" id="PF00545">
    <property type="entry name" value="Ribonuclease"/>
    <property type="match status" value="1"/>
</dbReference>
<dbReference type="EMBL" id="CM032190">
    <property type="protein sequence ID" value="KAG7086130.1"/>
    <property type="molecule type" value="Genomic_DNA"/>
</dbReference>